<protein>
    <submittedName>
        <fullName evidence="2">Uncharacterized protein</fullName>
    </submittedName>
</protein>
<sequence>MQHVHTANEVIKKATQTVYKASFKKFSDFCITNGYPDPRHECHYKLPVVLIAYLQSISASSSISLQTAEKARSAVASYYSSHQNSNGTNVNTWSIREDESGENRGYGNPARDPFVRQFLRRLKKKKVWWSGGRKSTLRSTLTHSALDCRLTEG</sequence>
<gene>
    <name evidence="2" type="ORF">L915_09469</name>
</gene>
<keyword evidence="1" id="KW-0238">DNA-binding</keyword>
<evidence type="ECO:0000256" key="1">
    <source>
        <dbReference type="ARBA" id="ARBA00023125"/>
    </source>
</evidence>
<feature type="non-terminal residue" evidence="2">
    <location>
        <position position="153"/>
    </location>
</feature>
<dbReference type="Proteomes" id="UP000053236">
    <property type="component" value="Unassembled WGS sequence"/>
</dbReference>
<dbReference type="AlphaFoldDB" id="W2GU45"/>
<accession>W2GU45</accession>
<proteinExistence type="predicted"/>
<dbReference type="Gene3D" id="1.10.150.130">
    <property type="match status" value="1"/>
</dbReference>
<name>W2GU45_PHYNI</name>
<organism evidence="2">
    <name type="scientific">Phytophthora nicotianae</name>
    <name type="common">Potato buckeye rot agent</name>
    <name type="synonym">Phytophthora parasitica</name>
    <dbReference type="NCBI Taxonomy" id="4792"/>
    <lineage>
        <taxon>Eukaryota</taxon>
        <taxon>Sar</taxon>
        <taxon>Stramenopiles</taxon>
        <taxon>Oomycota</taxon>
        <taxon>Peronosporomycetes</taxon>
        <taxon>Peronosporales</taxon>
        <taxon>Peronosporaceae</taxon>
        <taxon>Phytophthora</taxon>
    </lineage>
</organism>
<dbReference type="VEuPathDB" id="FungiDB:PPTG_12141"/>
<reference evidence="2" key="1">
    <citation type="submission" date="2013-11" db="EMBL/GenBank/DDBJ databases">
        <title>The Genome Sequence of Phytophthora parasitica CJ02B3.</title>
        <authorList>
            <consortium name="The Broad Institute Genomics Platform"/>
            <person name="Russ C."/>
            <person name="Tyler B."/>
            <person name="Panabieres F."/>
            <person name="Shan W."/>
            <person name="Tripathy S."/>
            <person name="Grunwald N."/>
            <person name="Machado M."/>
            <person name="Johnson C.S."/>
            <person name="Arredondo F."/>
            <person name="Hong C."/>
            <person name="Coffey M."/>
            <person name="Young S.K."/>
            <person name="Zeng Q."/>
            <person name="Gargeya S."/>
            <person name="Fitzgerald M."/>
            <person name="Abouelleil A."/>
            <person name="Alvarado L."/>
            <person name="Chapman S.B."/>
            <person name="Gainer-Dewar J."/>
            <person name="Goldberg J."/>
            <person name="Griggs A."/>
            <person name="Gujja S."/>
            <person name="Hansen M."/>
            <person name="Howarth C."/>
            <person name="Imamovic A."/>
            <person name="Ireland A."/>
            <person name="Larimer J."/>
            <person name="McCowan C."/>
            <person name="Murphy C."/>
            <person name="Pearson M."/>
            <person name="Poon T.W."/>
            <person name="Priest M."/>
            <person name="Roberts A."/>
            <person name="Saif S."/>
            <person name="Shea T."/>
            <person name="Sykes S."/>
            <person name="Wortman J."/>
            <person name="Nusbaum C."/>
            <person name="Birren B."/>
        </authorList>
    </citation>
    <scope>NUCLEOTIDE SEQUENCE [LARGE SCALE GENOMIC DNA]</scope>
    <source>
        <strain evidence="2">CJ02B3</strain>
    </source>
</reference>
<dbReference type="InterPro" id="IPR010998">
    <property type="entry name" value="Integrase_recombinase_N"/>
</dbReference>
<dbReference type="EMBL" id="KI686502">
    <property type="protein sequence ID" value="ETK85826.1"/>
    <property type="molecule type" value="Genomic_DNA"/>
</dbReference>
<dbReference type="GO" id="GO:0003677">
    <property type="term" value="F:DNA binding"/>
    <property type="evidence" value="ECO:0007669"/>
    <property type="project" value="UniProtKB-KW"/>
</dbReference>
<evidence type="ECO:0000313" key="2">
    <source>
        <dbReference type="EMBL" id="ETK85826.1"/>
    </source>
</evidence>